<dbReference type="OrthoDB" id="44177at2759"/>
<dbReference type="InterPro" id="IPR011992">
    <property type="entry name" value="EF-hand-dom_pair"/>
</dbReference>
<evidence type="ECO:0000313" key="1">
    <source>
        <dbReference type="EMBL" id="OLQ14955.1"/>
    </source>
</evidence>
<evidence type="ECO:0008006" key="3">
    <source>
        <dbReference type="Google" id="ProtNLM"/>
    </source>
</evidence>
<keyword evidence="2" id="KW-1185">Reference proteome</keyword>
<dbReference type="Gene3D" id="1.10.238.10">
    <property type="entry name" value="EF-hand"/>
    <property type="match status" value="1"/>
</dbReference>
<organism evidence="1 2">
    <name type="scientific">Symbiodinium microadriaticum</name>
    <name type="common">Dinoflagellate</name>
    <name type="synonym">Zooxanthella microadriatica</name>
    <dbReference type="NCBI Taxonomy" id="2951"/>
    <lineage>
        <taxon>Eukaryota</taxon>
        <taxon>Sar</taxon>
        <taxon>Alveolata</taxon>
        <taxon>Dinophyceae</taxon>
        <taxon>Suessiales</taxon>
        <taxon>Symbiodiniaceae</taxon>
        <taxon>Symbiodinium</taxon>
    </lineage>
</organism>
<sequence length="510" mass="57145">MTPPLDSHAIAGLKRSHGRYIFHGTDVHRVDSIVTYGLQPGGGNESCLDNLEEVMGYGQTVLYPLLTTLLEGIEVETERQLRDLMIRIPCAEEASDADKKPVRMIEMLFVKVVYKAGAQNSLAWLRAGQLGILCKIPRRKTWRMQKGIHVFKHRGYNAKLLIPQIFCKRFAAPRAVAPAAAVAVLASNCRGFARRRHHQRPTRRRAWFGKSNQEKFESYVEQCSSYTARDLACLKPRWRTLLTGIQAGLEMPALVEAVKILYDDILPLRLGADLVSRQLNRAVTEARDRIRSDIPDGDVVAHRQLFDSMDFDKTGTLKKWEVEKITSHVGLLSETGQEAHDSITDRLIQLLTDLGHEGTKQIEFPDFLEGASRLLCIDSDSEPLSADQTRRIVTDLLPEDDGELHLQTSQYDKRFAFWLGQVLGFSLALNERLAVAGSDRLMLAKTDAEGTPLTENGRLGKVLEGSFAAAKNQEVLDALRFVYNDIAPFRIAGELIFGIVSRFLRAPTKA</sequence>
<protein>
    <recommendedName>
        <fullName evidence="3">EF-hand domain-containing protein</fullName>
    </recommendedName>
</protein>
<comment type="caution">
    <text evidence="1">The sequence shown here is derived from an EMBL/GenBank/DDBJ whole genome shotgun (WGS) entry which is preliminary data.</text>
</comment>
<gene>
    <name evidence="1" type="ORF">AK812_SmicGene786</name>
</gene>
<dbReference type="Proteomes" id="UP000186817">
    <property type="component" value="Unassembled WGS sequence"/>
</dbReference>
<dbReference type="EMBL" id="LSRX01000008">
    <property type="protein sequence ID" value="OLQ14955.1"/>
    <property type="molecule type" value="Genomic_DNA"/>
</dbReference>
<evidence type="ECO:0000313" key="2">
    <source>
        <dbReference type="Proteomes" id="UP000186817"/>
    </source>
</evidence>
<accession>A0A1Q9F5I9</accession>
<dbReference type="SUPFAM" id="SSF47473">
    <property type="entry name" value="EF-hand"/>
    <property type="match status" value="1"/>
</dbReference>
<name>A0A1Q9F5I9_SYMMI</name>
<dbReference type="AlphaFoldDB" id="A0A1Q9F5I9"/>
<reference evidence="1 2" key="1">
    <citation type="submission" date="2016-02" db="EMBL/GenBank/DDBJ databases">
        <title>Genome analysis of coral dinoflagellate symbionts highlights evolutionary adaptations to a symbiotic lifestyle.</title>
        <authorList>
            <person name="Aranda M."/>
            <person name="Li Y."/>
            <person name="Liew Y.J."/>
            <person name="Baumgarten S."/>
            <person name="Simakov O."/>
            <person name="Wilson M."/>
            <person name="Piel J."/>
            <person name="Ashoor H."/>
            <person name="Bougouffa S."/>
            <person name="Bajic V.B."/>
            <person name="Ryu T."/>
            <person name="Ravasi T."/>
            <person name="Bayer T."/>
            <person name="Micklem G."/>
            <person name="Kim H."/>
            <person name="Bhak J."/>
            <person name="Lajeunesse T.C."/>
            <person name="Voolstra C.R."/>
        </authorList>
    </citation>
    <scope>NUCLEOTIDE SEQUENCE [LARGE SCALE GENOMIC DNA]</scope>
    <source>
        <strain evidence="1 2">CCMP2467</strain>
    </source>
</reference>
<proteinExistence type="predicted"/>